<protein>
    <recommendedName>
        <fullName evidence="1">BLUF domain-containing protein</fullName>
    </recommendedName>
</protein>
<proteinExistence type="predicted"/>
<dbReference type="SUPFAM" id="SSF54975">
    <property type="entry name" value="Acylphosphatase/BLUF domain-like"/>
    <property type="match status" value="1"/>
</dbReference>
<dbReference type="GO" id="GO:0071949">
    <property type="term" value="F:FAD binding"/>
    <property type="evidence" value="ECO:0007669"/>
    <property type="project" value="InterPro"/>
</dbReference>
<name>A0A271IZ77_9BACT</name>
<dbReference type="Gene3D" id="3.30.70.100">
    <property type="match status" value="1"/>
</dbReference>
<dbReference type="EMBL" id="MQWD01000001">
    <property type="protein sequence ID" value="PAP76523.1"/>
    <property type="molecule type" value="Genomic_DNA"/>
</dbReference>
<dbReference type="InterPro" id="IPR007024">
    <property type="entry name" value="BLUF_domain"/>
</dbReference>
<dbReference type="PROSITE" id="PS50925">
    <property type="entry name" value="BLUF"/>
    <property type="match status" value="1"/>
</dbReference>
<organism evidence="2 3">
    <name type="scientific">Rubrivirga marina</name>
    <dbReference type="NCBI Taxonomy" id="1196024"/>
    <lineage>
        <taxon>Bacteria</taxon>
        <taxon>Pseudomonadati</taxon>
        <taxon>Rhodothermota</taxon>
        <taxon>Rhodothermia</taxon>
        <taxon>Rhodothermales</taxon>
        <taxon>Rubricoccaceae</taxon>
        <taxon>Rubrivirga</taxon>
    </lineage>
</organism>
<dbReference type="OrthoDB" id="1122028at2"/>
<evidence type="ECO:0000259" key="1">
    <source>
        <dbReference type="PROSITE" id="PS50925"/>
    </source>
</evidence>
<keyword evidence="3" id="KW-1185">Reference proteome</keyword>
<dbReference type="SMART" id="SM01034">
    <property type="entry name" value="BLUF"/>
    <property type="match status" value="1"/>
</dbReference>
<comment type="caution">
    <text evidence="2">The sequence shown here is derived from an EMBL/GenBank/DDBJ whole genome shotgun (WGS) entry which is preliminary data.</text>
</comment>
<accession>A0A271IZ77</accession>
<dbReference type="Pfam" id="PF04940">
    <property type="entry name" value="BLUF"/>
    <property type="match status" value="1"/>
</dbReference>
<gene>
    <name evidence="2" type="ORF">BSZ37_08755</name>
</gene>
<dbReference type="InterPro" id="IPR036046">
    <property type="entry name" value="Acylphosphatase-like_dom_sf"/>
</dbReference>
<feature type="domain" description="BLUF" evidence="1">
    <location>
        <begin position="2"/>
        <end position="93"/>
    </location>
</feature>
<evidence type="ECO:0000313" key="3">
    <source>
        <dbReference type="Proteomes" id="UP000216339"/>
    </source>
</evidence>
<dbReference type="RefSeq" id="WP_095510180.1">
    <property type="nucleotide sequence ID" value="NZ_MQWD01000001.1"/>
</dbReference>
<evidence type="ECO:0000313" key="2">
    <source>
        <dbReference type="EMBL" id="PAP76523.1"/>
    </source>
</evidence>
<reference evidence="2 3" key="1">
    <citation type="submission" date="2016-11" db="EMBL/GenBank/DDBJ databases">
        <title>Study of marine rhodopsin-containing bacteria.</title>
        <authorList>
            <person name="Yoshizawa S."/>
            <person name="Kumagai Y."/>
            <person name="Kogure K."/>
        </authorList>
    </citation>
    <scope>NUCLEOTIDE SEQUENCE [LARGE SCALE GENOMIC DNA]</scope>
    <source>
        <strain evidence="2 3">SAORIC-28</strain>
    </source>
</reference>
<dbReference type="AlphaFoldDB" id="A0A271IZ77"/>
<dbReference type="GO" id="GO:0009882">
    <property type="term" value="F:blue light photoreceptor activity"/>
    <property type="evidence" value="ECO:0007669"/>
    <property type="project" value="InterPro"/>
</dbReference>
<dbReference type="Proteomes" id="UP000216339">
    <property type="component" value="Unassembled WGS sequence"/>
</dbReference>
<sequence length="134" mass="14511">MLTQLVYASSAVGALSGDDLAQILRASRARNGAAAVTGALLYHEGNIMQVLEGSPEAVEAVYTRVEADPRHRGVIMLYRASAEERAFPDWSMGLVRPEDVAGERDGVHSLFDVAVPGPDRARRLLHAFRALVSR</sequence>